<dbReference type="GO" id="GO:0032787">
    <property type="term" value="P:monocarboxylic acid metabolic process"/>
    <property type="evidence" value="ECO:0007669"/>
    <property type="project" value="UniProtKB-ARBA"/>
</dbReference>
<evidence type="ECO:0000256" key="2">
    <source>
        <dbReference type="ARBA" id="ARBA00006484"/>
    </source>
</evidence>
<keyword evidence="3" id="KW-0134">Cell wall</keyword>
<dbReference type="PANTHER" id="PTHR42879:SF2">
    <property type="entry name" value="3-OXOACYL-[ACYL-CARRIER-PROTEIN] REDUCTASE FABG"/>
    <property type="match status" value="1"/>
</dbReference>
<dbReference type="Gene3D" id="3.40.50.720">
    <property type="entry name" value="NAD(P)-binding Rossmann-like Domain"/>
    <property type="match status" value="1"/>
</dbReference>
<dbReference type="CDD" id="cd05233">
    <property type="entry name" value="SDR_c"/>
    <property type="match status" value="1"/>
</dbReference>
<sequence length="229" mass="24244">MISRSSAGGPSRALVTGAARGIGLSVADTLESKGITVLRPGRQELDLSIPESVTDYLTGLDQVVDILVLNAGINNPEPLQTLSTDNWSSTQQVNVTANLLLLQGLLPRMAAAGFGRVVAVSSVYAHRARTGRVAYSASKAAIEEVVRSVAVEYGPYGVLANCVAPGFVLTDLTYQNNDAKQLQALAERVPVRRLAEPEEIAVFISWLVSAENSYITGQSITIDGGFLCV</sequence>
<name>A0A3E2MPR9_MYCMR</name>
<evidence type="ECO:0000256" key="3">
    <source>
        <dbReference type="ARBA" id="ARBA00022512"/>
    </source>
</evidence>
<reference evidence="6 7" key="1">
    <citation type="journal article" date="2018" name="Sci. Rep.">
        <title>Extensive genomic diversity among Mycobacterium marinum strains revealed by whole genome sequencing.</title>
        <authorList>
            <person name="Das S."/>
            <person name="Pettersson B.M."/>
            <person name="Behra P.R."/>
            <person name="Mallick A."/>
            <person name="Cheramie M."/>
            <person name="Ramesh M."/>
            <person name="Shirreff L."/>
            <person name="DuCote T."/>
            <person name="Dasgupta S."/>
            <person name="Ennis D.G."/>
            <person name="Kirsebom L.A."/>
        </authorList>
    </citation>
    <scope>NUCLEOTIDE SEQUENCE [LARGE SCALE GENOMIC DNA]</scope>
    <source>
        <strain evidence="6 7">Davis1</strain>
    </source>
</reference>
<dbReference type="PANTHER" id="PTHR42879">
    <property type="entry name" value="3-OXOACYL-(ACYL-CARRIER-PROTEIN) REDUCTASE"/>
    <property type="match status" value="1"/>
</dbReference>
<dbReference type="RefSeq" id="WP_117387500.1">
    <property type="nucleotide sequence ID" value="NZ_PEDF01000182.1"/>
</dbReference>
<dbReference type="Proteomes" id="UP000257451">
    <property type="component" value="Unassembled WGS sequence"/>
</dbReference>
<proteinExistence type="inferred from homology"/>
<comment type="caution">
    <text evidence="6">The sequence shown here is derived from an EMBL/GenBank/DDBJ whole genome shotgun (WGS) entry which is preliminary data.</text>
</comment>
<keyword evidence="3" id="KW-0964">Secreted</keyword>
<dbReference type="InterPro" id="IPR050259">
    <property type="entry name" value="SDR"/>
</dbReference>
<dbReference type="GO" id="GO:0004316">
    <property type="term" value="F:3-oxoacyl-[acyl-carrier-protein] reductase (NADPH) activity"/>
    <property type="evidence" value="ECO:0007669"/>
    <property type="project" value="UniProtKB-EC"/>
</dbReference>
<accession>A0A3E2MPR9</accession>
<dbReference type="PRINTS" id="PR00081">
    <property type="entry name" value="GDHRDH"/>
</dbReference>
<dbReference type="InterPro" id="IPR020904">
    <property type="entry name" value="Sc_DH/Rdtase_CS"/>
</dbReference>
<keyword evidence="6" id="KW-0560">Oxidoreductase</keyword>
<evidence type="ECO:0000313" key="7">
    <source>
        <dbReference type="Proteomes" id="UP000257451"/>
    </source>
</evidence>
<evidence type="ECO:0000256" key="4">
    <source>
        <dbReference type="ARBA" id="ARBA00040781"/>
    </source>
</evidence>
<evidence type="ECO:0000313" key="6">
    <source>
        <dbReference type="EMBL" id="RFZ34339.1"/>
    </source>
</evidence>
<dbReference type="EMBL" id="PEDF01000182">
    <property type="protein sequence ID" value="RFZ34339.1"/>
    <property type="molecule type" value="Genomic_DNA"/>
</dbReference>
<gene>
    <name evidence="6" type="primary">fabG_15</name>
    <name evidence="6" type="ORF">DAVIS_04817</name>
</gene>
<dbReference type="PRINTS" id="PR00080">
    <property type="entry name" value="SDRFAMILY"/>
</dbReference>
<dbReference type="InterPro" id="IPR036291">
    <property type="entry name" value="NAD(P)-bd_dom_sf"/>
</dbReference>
<evidence type="ECO:0000256" key="5">
    <source>
        <dbReference type="ARBA" id="ARBA00047400"/>
    </source>
</evidence>
<evidence type="ECO:0000256" key="1">
    <source>
        <dbReference type="ARBA" id="ARBA00004191"/>
    </source>
</evidence>
<dbReference type="AlphaFoldDB" id="A0A3E2MPR9"/>
<dbReference type="PROSITE" id="PS00061">
    <property type="entry name" value="ADH_SHORT"/>
    <property type="match status" value="1"/>
</dbReference>
<dbReference type="InterPro" id="IPR002347">
    <property type="entry name" value="SDR_fam"/>
</dbReference>
<comment type="catalytic activity">
    <reaction evidence="5">
        <text>a (3R)-hydroxyacyl-[ACP] + NADP(+) = a 3-oxoacyl-[ACP] + NADPH + H(+)</text>
        <dbReference type="Rhea" id="RHEA:17397"/>
        <dbReference type="Rhea" id="RHEA-COMP:9916"/>
        <dbReference type="Rhea" id="RHEA-COMP:9945"/>
        <dbReference type="ChEBI" id="CHEBI:15378"/>
        <dbReference type="ChEBI" id="CHEBI:57783"/>
        <dbReference type="ChEBI" id="CHEBI:58349"/>
        <dbReference type="ChEBI" id="CHEBI:78776"/>
        <dbReference type="ChEBI" id="CHEBI:78827"/>
        <dbReference type="EC" id="1.1.1.100"/>
    </reaction>
    <physiologicalReaction direction="right-to-left" evidence="5">
        <dbReference type="Rhea" id="RHEA:17399"/>
    </physiologicalReaction>
</comment>
<comment type="similarity">
    <text evidence="2">Belongs to the short-chain dehydrogenases/reductases (SDR) family.</text>
</comment>
<dbReference type="SUPFAM" id="SSF51735">
    <property type="entry name" value="NAD(P)-binding Rossmann-fold domains"/>
    <property type="match status" value="1"/>
</dbReference>
<organism evidence="6 7">
    <name type="scientific">Mycobacterium marinum</name>
    <dbReference type="NCBI Taxonomy" id="1781"/>
    <lineage>
        <taxon>Bacteria</taxon>
        <taxon>Bacillati</taxon>
        <taxon>Actinomycetota</taxon>
        <taxon>Actinomycetes</taxon>
        <taxon>Mycobacteriales</taxon>
        <taxon>Mycobacteriaceae</taxon>
        <taxon>Mycobacterium</taxon>
        <taxon>Mycobacterium ulcerans group</taxon>
    </lineage>
</organism>
<comment type="subcellular location">
    <subcellularLocation>
        <location evidence="1">Secreted</location>
        <location evidence="1">Cell wall</location>
    </subcellularLocation>
</comment>
<protein>
    <recommendedName>
        <fullName evidence="4">3-oxoacyl-[acyl-carrier-protein] reductase MabA</fullName>
    </recommendedName>
</protein>
<dbReference type="Pfam" id="PF13561">
    <property type="entry name" value="adh_short_C2"/>
    <property type="match status" value="1"/>
</dbReference>